<evidence type="ECO:0000313" key="1">
    <source>
        <dbReference type="EMBL" id="KAK3796813.1"/>
    </source>
</evidence>
<name>A0AAE1E8I8_9GAST</name>
<dbReference type="EMBL" id="JAWDGP010000840">
    <property type="protein sequence ID" value="KAK3796813.1"/>
    <property type="molecule type" value="Genomic_DNA"/>
</dbReference>
<comment type="caution">
    <text evidence="1">The sequence shown here is derived from an EMBL/GenBank/DDBJ whole genome shotgun (WGS) entry which is preliminary data.</text>
</comment>
<protein>
    <submittedName>
        <fullName evidence="1">Uncharacterized protein</fullName>
    </submittedName>
</protein>
<keyword evidence="2" id="KW-1185">Reference proteome</keyword>
<organism evidence="1 2">
    <name type="scientific">Elysia crispata</name>
    <name type="common">lettuce slug</name>
    <dbReference type="NCBI Taxonomy" id="231223"/>
    <lineage>
        <taxon>Eukaryota</taxon>
        <taxon>Metazoa</taxon>
        <taxon>Spiralia</taxon>
        <taxon>Lophotrochozoa</taxon>
        <taxon>Mollusca</taxon>
        <taxon>Gastropoda</taxon>
        <taxon>Heterobranchia</taxon>
        <taxon>Euthyneura</taxon>
        <taxon>Panpulmonata</taxon>
        <taxon>Sacoglossa</taxon>
        <taxon>Placobranchoidea</taxon>
        <taxon>Plakobranchidae</taxon>
        <taxon>Elysia</taxon>
    </lineage>
</organism>
<sequence>MDFTDNLLTWCIQTRHLSVIVCLQRTASSLQAPCCGTLFSEHDARICHRNITKCEDIYCTSPVTFRELSRIRWFHLHRHQENESLLSTRRVRNDAILRRWTLSLAGARYASAISMTQGR</sequence>
<dbReference type="AlphaFoldDB" id="A0AAE1E8I8"/>
<reference evidence="1" key="1">
    <citation type="journal article" date="2023" name="G3 (Bethesda)">
        <title>A reference genome for the long-term kleptoplast-retaining sea slug Elysia crispata morphotype clarki.</title>
        <authorList>
            <person name="Eastman K.E."/>
            <person name="Pendleton A.L."/>
            <person name="Shaikh M.A."/>
            <person name="Suttiyut T."/>
            <person name="Ogas R."/>
            <person name="Tomko P."/>
            <person name="Gavelis G."/>
            <person name="Widhalm J.R."/>
            <person name="Wisecaver J.H."/>
        </authorList>
    </citation>
    <scope>NUCLEOTIDE SEQUENCE</scope>
    <source>
        <strain evidence="1">ECLA1</strain>
    </source>
</reference>
<gene>
    <name evidence="1" type="ORF">RRG08_040872</name>
</gene>
<evidence type="ECO:0000313" key="2">
    <source>
        <dbReference type="Proteomes" id="UP001283361"/>
    </source>
</evidence>
<proteinExistence type="predicted"/>
<dbReference type="Proteomes" id="UP001283361">
    <property type="component" value="Unassembled WGS sequence"/>
</dbReference>
<accession>A0AAE1E8I8</accession>